<dbReference type="HOGENOM" id="CLU_2817278_0_0_1"/>
<feature type="region of interest" description="Disordered" evidence="1">
    <location>
        <begin position="1"/>
        <end position="27"/>
    </location>
</feature>
<sequence>MGLERWRRRRQRRPTAGIGGGRALPGDRYAASQRCSFPCQHDSIAMAEVLQLTSFPSERDRHAPPLS</sequence>
<dbReference type="InParanoid" id="K3YXF9"/>
<name>K3YXF9_SETIT</name>
<reference evidence="2" key="2">
    <citation type="submission" date="2018-08" db="UniProtKB">
        <authorList>
            <consortium name="EnsemblPlants"/>
        </authorList>
    </citation>
    <scope>IDENTIFICATION</scope>
    <source>
        <strain evidence="2">Yugu1</strain>
    </source>
</reference>
<feature type="compositionally biased region" description="Basic residues" evidence="1">
    <location>
        <begin position="1"/>
        <end position="13"/>
    </location>
</feature>
<dbReference type="AlphaFoldDB" id="K3YXF9"/>
<accession>K3YXF9</accession>
<organism evidence="2 3">
    <name type="scientific">Setaria italica</name>
    <name type="common">Foxtail millet</name>
    <name type="synonym">Panicum italicum</name>
    <dbReference type="NCBI Taxonomy" id="4555"/>
    <lineage>
        <taxon>Eukaryota</taxon>
        <taxon>Viridiplantae</taxon>
        <taxon>Streptophyta</taxon>
        <taxon>Embryophyta</taxon>
        <taxon>Tracheophyta</taxon>
        <taxon>Spermatophyta</taxon>
        <taxon>Magnoliopsida</taxon>
        <taxon>Liliopsida</taxon>
        <taxon>Poales</taxon>
        <taxon>Poaceae</taxon>
        <taxon>PACMAD clade</taxon>
        <taxon>Panicoideae</taxon>
        <taxon>Panicodae</taxon>
        <taxon>Paniceae</taxon>
        <taxon>Cenchrinae</taxon>
        <taxon>Setaria</taxon>
    </lineage>
</organism>
<dbReference type="EMBL" id="AGNK02000092">
    <property type="status" value="NOT_ANNOTATED_CDS"/>
    <property type="molecule type" value="Genomic_DNA"/>
</dbReference>
<protein>
    <submittedName>
        <fullName evidence="2">Uncharacterized protein</fullName>
    </submittedName>
</protein>
<dbReference type="Gramene" id="KQL28453">
    <property type="protein sequence ID" value="KQL28453"/>
    <property type="gene ID" value="SETIT_018955mg"/>
</dbReference>
<evidence type="ECO:0000313" key="3">
    <source>
        <dbReference type="Proteomes" id="UP000004995"/>
    </source>
</evidence>
<dbReference type="Proteomes" id="UP000004995">
    <property type="component" value="Unassembled WGS sequence"/>
</dbReference>
<reference evidence="3" key="1">
    <citation type="journal article" date="2012" name="Nat. Biotechnol.">
        <title>Reference genome sequence of the model plant Setaria.</title>
        <authorList>
            <person name="Bennetzen J.L."/>
            <person name="Schmutz J."/>
            <person name="Wang H."/>
            <person name="Percifield R."/>
            <person name="Hawkins J."/>
            <person name="Pontaroli A.C."/>
            <person name="Estep M."/>
            <person name="Feng L."/>
            <person name="Vaughn J.N."/>
            <person name="Grimwood J."/>
            <person name="Jenkins J."/>
            <person name="Barry K."/>
            <person name="Lindquist E."/>
            <person name="Hellsten U."/>
            <person name="Deshpande S."/>
            <person name="Wang X."/>
            <person name="Wu X."/>
            <person name="Mitros T."/>
            <person name="Triplett J."/>
            <person name="Yang X."/>
            <person name="Ye C.Y."/>
            <person name="Mauro-Herrera M."/>
            <person name="Wang L."/>
            <person name="Li P."/>
            <person name="Sharma M."/>
            <person name="Sharma R."/>
            <person name="Ronald P.C."/>
            <person name="Panaud O."/>
            <person name="Kellogg E.A."/>
            <person name="Brutnell T.P."/>
            <person name="Doust A.N."/>
            <person name="Tuskan G.A."/>
            <person name="Rokhsar D."/>
            <person name="Devos K.M."/>
        </authorList>
    </citation>
    <scope>NUCLEOTIDE SEQUENCE [LARGE SCALE GENOMIC DNA]</scope>
    <source>
        <strain evidence="3">cv. Yugu1</strain>
    </source>
</reference>
<evidence type="ECO:0000256" key="1">
    <source>
        <dbReference type="SAM" id="MobiDB-lite"/>
    </source>
</evidence>
<evidence type="ECO:0000313" key="2">
    <source>
        <dbReference type="EnsemblPlants" id="KQL28453"/>
    </source>
</evidence>
<dbReference type="EnsemblPlants" id="KQL28453">
    <property type="protein sequence ID" value="KQL28453"/>
    <property type="gene ID" value="SETIT_018955mg"/>
</dbReference>
<proteinExistence type="predicted"/>
<keyword evidence="3" id="KW-1185">Reference proteome</keyword>